<gene>
    <name evidence="2" type="ORF">GGI19_004492</name>
</gene>
<evidence type="ECO:0000256" key="1">
    <source>
        <dbReference type="SAM" id="MobiDB-lite"/>
    </source>
</evidence>
<evidence type="ECO:0000313" key="3">
    <source>
        <dbReference type="Proteomes" id="UP001140011"/>
    </source>
</evidence>
<comment type="caution">
    <text evidence="2">The sequence shown here is derived from an EMBL/GenBank/DDBJ whole genome shotgun (WGS) entry which is preliminary data.</text>
</comment>
<feature type="compositionally biased region" description="Basic and acidic residues" evidence="1">
    <location>
        <begin position="7"/>
        <end position="19"/>
    </location>
</feature>
<dbReference type="AlphaFoldDB" id="A0A9W8GXP3"/>
<protein>
    <submittedName>
        <fullName evidence="2">Uncharacterized protein</fullName>
    </submittedName>
</protein>
<sequence>MSIANEGQDKADAVNRGDNWDSDNDEEVLKEIGLSRRGVDIGLSTNIGLIRAMGQIGNAREVQIIVQGEGQTAGQFLRQLLLAKFGRYVWLAVKRLRIDMRDSSSRTQTNTMAERRPNALKDFNELLSALLPSLREIKFYGPHSKAIYGCLFIERLIKERLHRPESLHAVRVKADCWPKLTDDYDTGESALPVFIECMEIDGPDETYLMPVPMMVADTLVELKLAPMIEHYGWSLFESLGDLDPTEPVIRFSSLRKLTLSLVNIERELEYRMEKDDCSDQESSSHCVEVDETDYWEPCSVCMRRKENEDDGELYCGDVLDQFSTRFGHLLKECKPSFPALTSLELCEPPFRRLLGVFSASPITSLVLSRLCFEEPRDGDLSTFRFLRSLSIPILLTMNKDKITYFIEVLSTVCSGLQHLSLVINLSKDLSLRFSHFPFAASLISLTLEGEYGQHDVEHLLQLFPNIQILSVCAIFSEPIFSVSKLTDEYHRAHTAQILPPLNTLLRVLEVYEKRYFLDYYVWSSTPMSKRLMASELNHYRGILIGLVYRLPALDTLRVGAQSVDDVNESIGAIVDTNVGQEYIDRLKRLRVRPLEY</sequence>
<dbReference type="Proteomes" id="UP001140011">
    <property type="component" value="Unassembled WGS sequence"/>
</dbReference>
<dbReference type="OrthoDB" id="5569077at2759"/>
<feature type="region of interest" description="Disordered" evidence="1">
    <location>
        <begin position="1"/>
        <end position="22"/>
    </location>
</feature>
<name>A0A9W8GXP3_9FUNG</name>
<accession>A0A9W8GXP3</accession>
<dbReference type="EMBL" id="JANBUH010000402">
    <property type="protein sequence ID" value="KAJ2751423.1"/>
    <property type="molecule type" value="Genomic_DNA"/>
</dbReference>
<organism evidence="2 3">
    <name type="scientific">Coemansia pectinata</name>
    <dbReference type="NCBI Taxonomy" id="1052879"/>
    <lineage>
        <taxon>Eukaryota</taxon>
        <taxon>Fungi</taxon>
        <taxon>Fungi incertae sedis</taxon>
        <taxon>Zoopagomycota</taxon>
        <taxon>Kickxellomycotina</taxon>
        <taxon>Kickxellomycetes</taxon>
        <taxon>Kickxellales</taxon>
        <taxon>Kickxellaceae</taxon>
        <taxon>Coemansia</taxon>
    </lineage>
</organism>
<keyword evidence="3" id="KW-1185">Reference proteome</keyword>
<proteinExistence type="predicted"/>
<reference evidence="2" key="1">
    <citation type="submission" date="2022-07" db="EMBL/GenBank/DDBJ databases">
        <title>Phylogenomic reconstructions and comparative analyses of Kickxellomycotina fungi.</title>
        <authorList>
            <person name="Reynolds N.K."/>
            <person name="Stajich J.E."/>
            <person name="Barry K."/>
            <person name="Grigoriev I.V."/>
            <person name="Crous P."/>
            <person name="Smith M.E."/>
        </authorList>
    </citation>
    <scope>NUCLEOTIDE SEQUENCE</scope>
    <source>
        <strain evidence="2">BCRC 34297</strain>
    </source>
</reference>
<evidence type="ECO:0000313" key="2">
    <source>
        <dbReference type="EMBL" id="KAJ2751423.1"/>
    </source>
</evidence>